<proteinExistence type="predicted"/>
<dbReference type="OrthoDB" id="568335at2"/>
<sequence>MSISLSLRKRIASFDPVRDGKTVRQFCREAGCSRQTYYNIKKRVKERGEAGIIPDSTAPHTPHTTFDDDDHRLILETRERLKKFGADYGPWSIYYALMDCRFGVVGTVCPRSWCKVSAPRAR</sequence>
<reference evidence="2 3" key="1">
    <citation type="submission" date="2020-12" db="EMBL/GenBank/DDBJ databases">
        <title>FDA dAtabase for Regulatory Grade micrObial Sequences (FDA-ARGOS): Supporting development and validation of Infectious Disease Dx tests.</title>
        <authorList>
            <person name="Sproer C."/>
            <person name="Gronow S."/>
            <person name="Severitt S."/>
            <person name="Schroder I."/>
            <person name="Tallon L."/>
            <person name="Sadzewicz L."/>
            <person name="Zhao X."/>
            <person name="Boylan J."/>
            <person name="Ott S."/>
            <person name="Bowen H."/>
            <person name="Vavikolanu K."/>
            <person name="Mehta A."/>
            <person name="Aluvathingal J."/>
            <person name="Nadendla S."/>
            <person name="Lowell S."/>
            <person name="Myers T."/>
            <person name="Yan Y."/>
            <person name="Sichtig H."/>
        </authorList>
    </citation>
    <scope>NUCLEOTIDE SEQUENCE [LARGE SCALE GENOMIC DNA]</scope>
    <source>
        <strain evidence="2 3">FDAARGOS_1053</strain>
    </source>
</reference>
<dbReference type="EMBL" id="CP066007">
    <property type="protein sequence ID" value="QQB46781.1"/>
    <property type="molecule type" value="Genomic_DNA"/>
</dbReference>
<accession>A0A7T4EG68</accession>
<evidence type="ECO:0000313" key="2">
    <source>
        <dbReference type="EMBL" id="QQB46781.1"/>
    </source>
</evidence>
<dbReference type="RefSeq" id="WP_143336913.1">
    <property type="nucleotide sequence ID" value="NZ_CP066007.1"/>
</dbReference>
<dbReference type="AlphaFoldDB" id="A0A7T4EG68"/>
<dbReference type="Pfam" id="PF13518">
    <property type="entry name" value="HTH_28"/>
    <property type="match status" value="1"/>
</dbReference>
<dbReference type="InterPro" id="IPR009057">
    <property type="entry name" value="Homeodomain-like_sf"/>
</dbReference>
<protein>
    <submittedName>
        <fullName evidence="2">Helix-turn-helix domain-containing protein</fullName>
    </submittedName>
</protein>
<dbReference type="Proteomes" id="UP000596145">
    <property type="component" value="Chromosome"/>
</dbReference>
<evidence type="ECO:0000259" key="1">
    <source>
        <dbReference type="Pfam" id="PF13518"/>
    </source>
</evidence>
<dbReference type="GeneID" id="92758866"/>
<gene>
    <name evidence="2" type="ORF">I6I10_02260</name>
</gene>
<name>A0A7T4EG68_9CORY</name>
<feature type="domain" description="Insertion element IS150 protein InsJ-like helix-turn-helix" evidence="1">
    <location>
        <begin position="16"/>
        <end position="59"/>
    </location>
</feature>
<evidence type="ECO:0000313" key="3">
    <source>
        <dbReference type="Proteomes" id="UP000596145"/>
    </source>
</evidence>
<organism evidence="2 3">
    <name type="scientific">Corynebacterium glucuronolyticum</name>
    <dbReference type="NCBI Taxonomy" id="39791"/>
    <lineage>
        <taxon>Bacteria</taxon>
        <taxon>Bacillati</taxon>
        <taxon>Actinomycetota</taxon>
        <taxon>Actinomycetes</taxon>
        <taxon>Mycobacteriales</taxon>
        <taxon>Corynebacteriaceae</taxon>
        <taxon>Corynebacterium</taxon>
    </lineage>
</organism>
<dbReference type="InterPro" id="IPR055247">
    <property type="entry name" value="InsJ-like_HTH"/>
</dbReference>
<dbReference type="SUPFAM" id="SSF46689">
    <property type="entry name" value="Homeodomain-like"/>
    <property type="match status" value="1"/>
</dbReference>